<dbReference type="EMBL" id="JAMYBS010000019">
    <property type="protein sequence ID" value="MCO7546068.1"/>
    <property type="molecule type" value="Genomic_DNA"/>
</dbReference>
<dbReference type="SUPFAM" id="SSF52540">
    <property type="entry name" value="P-loop containing nucleoside triphosphate hydrolases"/>
    <property type="match status" value="1"/>
</dbReference>
<reference evidence="1" key="1">
    <citation type="submission" date="2022-06" db="EMBL/GenBank/DDBJ databases">
        <title>Detection of beta-lactamases in bacteria of animal origin.</title>
        <authorList>
            <person name="Mlynarcik P."/>
            <person name="Zdarska V."/>
            <person name="Chudobova H."/>
            <person name="Prochazkova P."/>
            <person name="Hricova K."/>
            <person name="Mezerova K."/>
            <person name="Bardon J."/>
            <person name="Dolejska M."/>
            <person name="Sukkar I."/>
            <person name="Kolar M."/>
        </authorList>
    </citation>
    <scope>NUCLEOTIDE SEQUENCE</scope>
    <source>
        <strain evidence="1">S 300-3</strain>
    </source>
</reference>
<dbReference type="RefSeq" id="WP_253163809.1">
    <property type="nucleotide sequence ID" value="NZ_JAMYBS010000019.1"/>
</dbReference>
<dbReference type="CDD" id="cd00009">
    <property type="entry name" value="AAA"/>
    <property type="match status" value="1"/>
</dbReference>
<keyword evidence="1" id="KW-0547">Nucleotide-binding</keyword>
<proteinExistence type="predicted"/>
<keyword evidence="1" id="KW-0067">ATP-binding</keyword>
<gene>
    <name evidence="1" type="ORF">NJF43_15025</name>
</gene>
<comment type="caution">
    <text evidence="1">The sequence shown here is derived from an EMBL/GenBank/DDBJ whole genome shotgun (WGS) entry which is preliminary data.</text>
</comment>
<evidence type="ECO:0000313" key="1">
    <source>
        <dbReference type="EMBL" id="MCO7546068.1"/>
    </source>
</evidence>
<dbReference type="InterPro" id="IPR027417">
    <property type="entry name" value="P-loop_NTPase"/>
</dbReference>
<dbReference type="GO" id="GO:0005524">
    <property type="term" value="F:ATP binding"/>
    <property type="evidence" value="ECO:0007669"/>
    <property type="project" value="UniProtKB-KW"/>
</dbReference>
<protein>
    <submittedName>
        <fullName evidence="1">ATP-binding protein</fullName>
    </submittedName>
</protein>
<accession>A0AA41WNZ9</accession>
<sequence>MTDLVLYSTFEEISNEFSKSIALDSKLMEFIEPLPYIEEQINIIARSATSAGKLSFILGSPGTGKSTFLRSLSWKKHLGVAELVQVNANELTTDGINGLYEELAKQAHKAVSIRDKGPTCLIIDYLEYLDDFDPSDVKGFFRRLNGLLRNSPLLILWPVTGREDVDAMIDYSRAVSGTLFYRGYEVIEFTGPDIEKFKDIVSRTISVLNEGKDLAEFGLTFKDLEETHEALLKLPRNEATLREYIEIVKERWRTNNDYVAKLRSSIPKSTEVWFIFSYKDAERVISQFVRRADRVEDNWTAIHDKLADYIRDGQRSHVWSAARLQLALYGAIKTRIMFLPTNTLVSCVSSYTANTAIQGILANHNAPAEWNDKSKAKRTLGRSAVYKQLIGEVMAAGMRRGGPAAKALDVAEPSYSALVKWVSSSGQGSDKELNKCVALALAELGNYDARSDRQHPWIPDIIPDIFIDTPHKQICIEFNYTNKNEPYAIADYVLKKLNTYMNSLEKIAR</sequence>
<dbReference type="AlphaFoldDB" id="A0AA41WNZ9"/>
<organism evidence="1 2">
    <name type="scientific">Stutzerimonas nitrititolerans</name>
    <dbReference type="NCBI Taxonomy" id="2482751"/>
    <lineage>
        <taxon>Bacteria</taxon>
        <taxon>Pseudomonadati</taxon>
        <taxon>Pseudomonadota</taxon>
        <taxon>Gammaproteobacteria</taxon>
        <taxon>Pseudomonadales</taxon>
        <taxon>Pseudomonadaceae</taxon>
        <taxon>Stutzerimonas</taxon>
    </lineage>
</organism>
<dbReference type="Proteomes" id="UP001165292">
    <property type="component" value="Unassembled WGS sequence"/>
</dbReference>
<evidence type="ECO:0000313" key="2">
    <source>
        <dbReference type="Proteomes" id="UP001165292"/>
    </source>
</evidence>
<name>A0AA41WNZ9_9GAMM</name>